<dbReference type="AlphaFoldDB" id="F0X6Q2"/>
<keyword evidence="2" id="KW-0472">Membrane</keyword>
<dbReference type="EMBL" id="GL629729">
    <property type="protein sequence ID" value="EFX06255.1"/>
    <property type="molecule type" value="Genomic_DNA"/>
</dbReference>
<evidence type="ECO:0000313" key="4">
    <source>
        <dbReference type="Proteomes" id="UP000007796"/>
    </source>
</evidence>
<feature type="region of interest" description="Disordered" evidence="1">
    <location>
        <begin position="37"/>
        <end position="58"/>
    </location>
</feature>
<dbReference type="HOGENOM" id="CLU_2333809_0_0_1"/>
<keyword evidence="4" id="KW-1185">Reference proteome</keyword>
<name>F0X6Q2_GROCL</name>
<dbReference type="GeneID" id="25980024"/>
<accession>F0X6Q2</accession>
<keyword evidence="2" id="KW-0812">Transmembrane</keyword>
<proteinExistence type="predicted"/>
<keyword evidence="2" id="KW-1133">Transmembrane helix</keyword>
<feature type="compositionally biased region" description="Polar residues" evidence="1">
    <location>
        <begin position="37"/>
        <end position="50"/>
    </location>
</feature>
<gene>
    <name evidence="3" type="ORF">CMQ_6576</name>
</gene>
<sequence>MVLLFPFRLVVGQQVTTFLVLLVTSFVLINVLMRSMSASSTQPGPFQSQGPRPRLDDSSTKLLSAVFPHLDNGAGRCVGGNARFDRLVIGSGDAFSDG</sequence>
<reference evidence="3 4" key="1">
    <citation type="journal article" date="2011" name="Proc. Natl. Acad. Sci. U.S.A.">
        <title>Genome and transcriptome analyses of the mountain pine beetle-fungal symbiont Grosmannia clavigera, a lodgepole pine pathogen.</title>
        <authorList>
            <person name="DiGuistini S."/>
            <person name="Wang Y."/>
            <person name="Liao N.Y."/>
            <person name="Taylor G."/>
            <person name="Tanguay P."/>
            <person name="Feau N."/>
            <person name="Henrissat B."/>
            <person name="Chan S.K."/>
            <person name="Hesse-Orce U."/>
            <person name="Alamouti S.M."/>
            <person name="Tsui C.K.M."/>
            <person name="Docking R.T."/>
            <person name="Levasseur A."/>
            <person name="Haridas S."/>
            <person name="Robertson G."/>
            <person name="Birol I."/>
            <person name="Holt R.A."/>
            <person name="Marra M.A."/>
            <person name="Hamelin R.C."/>
            <person name="Hirst M."/>
            <person name="Jones S.J.M."/>
            <person name="Bohlmann J."/>
            <person name="Breuil C."/>
        </authorList>
    </citation>
    <scope>NUCLEOTIDE SEQUENCE [LARGE SCALE GENOMIC DNA]</scope>
    <source>
        <strain evidence="4">kw1407 / UAMH 11150</strain>
    </source>
</reference>
<evidence type="ECO:0000313" key="3">
    <source>
        <dbReference type="EMBL" id="EFX06255.1"/>
    </source>
</evidence>
<dbReference type="InParanoid" id="F0X6Q2"/>
<evidence type="ECO:0000256" key="1">
    <source>
        <dbReference type="SAM" id="MobiDB-lite"/>
    </source>
</evidence>
<protein>
    <submittedName>
        <fullName evidence="3">Uncharacterized protein</fullName>
    </submittedName>
</protein>
<organism evidence="4">
    <name type="scientific">Grosmannia clavigera (strain kw1407 / UAMH 11150)</name>
    <name type="common">Blue stain fungus</name>
    <name type="synonym">Graphiocladiella clavigera</name>
    <dbReference type="NCBI Taxonomy" id="655863"/>
    <lineage>
        <taxon>Eukaryota</taxon>
        <taxon>Fungi</taxon>
        <taxon>Dikarya</taxon>
        <taxon>Ascomycota</taxon>
        <taxon>Pezizomycotina</taxon>
        <taxon>Sordariomycetes</taxon>
        <taxon>Sordariomycetidae</taxon>
        <taxon>Ophiostomatales</taxon>
        <taxon>Ophiostomataceae</taxon>
        <taxon>Leptographium</taxon>
    </lineage>
</organism>
<dbReference type="Proteomes" id="UP000007796">
    <property type="component" value="Unassembled WGS sequence"/>
</dbReference>
<evidence type="ECO:0000256" key="2">
    <source>
        <dbReference type="SAM" id="Phobius"/>
    </source>
</evidence>
<feature type="transmembrane region" description="Helical" evidence="2">
    <location>
        <begin position="15"/>
        <end position="33"/>
    </location>
</feature>
<dbReference type="RefSeq" id="XP_014175737.1">
    <property type="nucleotide sequence ID" value="XM_014320262.1"/>
</dbReference>